<dbReference type="InterPro" id="IPR050357">
    <property type="entry name" value="Arrestin_domain-protein"/>
</dbReference>
<evidence type="ECO:0000259" key="1">
    <source>
        <dbReference type="Pfam" id="PF00339"/>
    </source>
</evidence>
<dbReference type="GO" id="GO:0015031">
    <property type="term" value="P:protein transport"/>
    <property type="evidence" value="ECO:0007669"/>
    <property type="project" value="TreeGrafter"/>
</dbReference>
<dbReference type="SUPFAM" id="SSF81296">
    <property type="entry name" value="E set domains"/>
    <property type="match status" value="1"/>
</dbReference>
<dbReference type="EMBL" id="KZ084185">
    <property type="protein sequence ID" value="OSC96389.1"/>
    <property type="molecule type" value="Genomic_DNA"/>
</dbReference>
<dbReference type="Gene3D" id="2.60.40.640">
    <property type="match status" value="1"/>
</dbReference>
<organism evidence="2 3">
    <name type="scientific">Trametes coccinea (strain BRFM310)</name>
    <name type="common">Pycnoporus coccineus</name>
    <dbReference type="NCBI Taxonomy" id="1353009"/>
    <lineage>
        <taxon>Eukaryota</taxon>
        <taxon>Fungi</taxon>
        <taxon>Dikarya</taxon>
        <taxon>Basidiomycota</taxon>
        <taxon>Agaricomycotina</taxon>
        <taxon>Agaricomycetes</taxon>
        <taxon>Polyporales</taxon>
        <taxon>Polyporaceae</taxon>
        <taxon>Trametes</taxon>
    </lineage>
</organism>
<protein>
    <recommendedName>
        <fullName evidence="1">Arrestin-like N-terminal domain-containing protein</fullName>
    </recommendedName>
</protein>
<dbReference type="Proteomes" id="UP000193067">
    <property type="component" value="Unassembled WGS sequence"/>
</dbReference>
<dbReference type="GO" id="GO:0005737">
    <property type="term" value="C:cytoplasm"/>
    <property type="evidence" value="ECO:0007669"/>
    <property type="project" value="TreeGrafter"/>
</dbReference>
<reference evidence="2 3" key="1">
    <citation type="journal article" date="2015" name="Biotechnol. Biofuels">
        <title>Enhanced degradation of softwood versus hardwood by the white-rot fungus Pycnoporus coccineus.</title>
        <authorList>
            <person name="Couturier M."/>
            <person name="Navarro D."/>
            <person name="Chevret D."/>
            <person name="Henrissat B."/>
            <person name="Piumi F."/>
            <person name="Ruiz-Duenas F.J."/>
            <person name="Martinez A.T."/>
            <person name="Grigoriev I.V."/>
            <person name="Riley R."/>
            <person name="Lipzen A."/>
            <person name="Berrin J.G."/>
            <person name="Master E.R."/>
            <person name="Rosso M.N."/>
        </authorList>
    </citation>
    <scope>NUCLEOTIDE SEQUENCE [LARGE SCALE GENOMIC DNA]</scope>
    <source>
        <strain evidence="2 3">BRFM310</strain>
    </source>
</reference>
<dbReference type="InterPro" id="IPR014752">
    <property type="entry name" value="Arrestin-like_C"/>
</dbReference>
<dbReference type="Pfam" id="PF00339">
    <property type="entry name" value="Arrestin_N"/>
    <property type="match status" value="1"/>
</dbReference>
<sequence length="432" mass="47261">MQNLVLHWRRSRPDNLATAAQASSSATSSNCGVTVHLPSNLYVSGGPVEGEVELDFAQLRQDNIQDVRVKLRGRAETFVTINTTTTQETISLVRVSVTLWTNGAAYPAPGSNSLRIPFSFQLPTDLPPSLSYVGGGGVVSIRYALTAVAVRPGAFHRNRRVRVPIALVHADPPEYINIRNHLLRVAAASETTLFKTYRTEDNVRKGLWGDYGSVKVQLMIPELPVLPLFVPIPFVIEIKTTSPPLTRAKADALPQGKPVFPAAPEEFSALQFKLRRSLRIRANPYVVNSSSDVAVFTKDPNVLSAVQTERAENGWYPLHSTDEKSTDAPGKWIQHVTFRSSFSLACAHTFEIDNVDSQFQLELTVPVAGVGNNVHIKVPVVLTSGLDAPVELNSLYRSLGSNVLAAGSTTTLLDLPPSYWDADDNGWDDEKD</sequence>
<accession>A0A1Y2I5H1</accession>
<dbReference type="STRING" id="1353009.A0A1Y2I5H1"/>
<dbReference type="PANTHER" id="PTHR11188:SF17">
    <property type="entry name" value="FI21816P1"/>
    <property type="match status" value="1"/>
</dbReference>
<evidence type="ECO:0000313" key="3">
    <source>
        <dbReference type="Proteomes" id="UP000193067"/>
    </source>
</evidence>
<gene>
    <name evidence="2" type="ORF">PYCCODRAFT_1441092</name>
</gene>
<dbReference type="InterPro" id="IPR014756">
    <property type="entry name" value="Ig_E-set"/>
</dbReference>
<dbReference type="AlphaFoldDB" id="A0A1Y2I5H1"/>
<dbReference type="OrthoDB" id="2742096at2759"/>
<proteinExistence type="predicted"/>
<evidence type="ECO:0000313" key="2">
    <source>
        <dbReference type="EMBL" id="OSC96389.1"/>
    </source>
</evidence>
<name>A0A1Y2I5H1_TRAC3</name>
<keyword evidence="3" id="KW-1185">Reference proteome</keyword>
<dbReference type="PANTHER" id="PTHR11188">
    <property type="entry name" value="ARRESTIN DOMAIN CONTAINING PROTEIN"/>
    <property type="match status" value="1"/>
</dbReference>
<feature type="domain" description="Arrestin-like N-terminal" evidence="1">
    <location>
        <begin position="34"/>
        <end position="161"/>
    </location>
</feature>
<dbReference type="InterPro" id="IPR011021">
    <property type="entry name" value="Arrestin-like_N"/>
</dbReference>